<organism evidence="2 3">
    <name type="scientific">Streptomyces aureoversilis</name>
    <dbReference type="NCBI Taxonomy" id="67277"/>
    <lineage>
        <taxon>Bacteria</taxon>
        <taxon>Bacillati</taxon>
        <taxon>Actinomycetota</taxon>
        <taxon>Actinomycetes</taxon>
        <taxon>Kitasatosporales</taxon>
        <taxon>Streptomycetaceae</taxon>
        <taxon>Streptomyces</taxon>
    </lineage>
</organism>
<evidence type="ECO:0000256" key="1">
    <source>
        <dbReference type="SAM" id="Phobius"/>
    </source>
</evidence>
<comment type="caution">
    <text evidence="2">The sequence shown here is derived from an EMBL/GenBank/DDBJ whole genome shotgun (WGS) entry which is preliminary data.</text>
</comment>
<sequence>MRGTGIHLRRARDAGEFTDRMRRLKERSGLTYRELEQRAQDRGEVLPRSTLSDVLQRQYLPRPELLVAFLHVCGVEDERDIEAWLETRTRIEGASGSGRRLRSKPLAAAVAVIVILLLAAGVWMLLSDDDEGEAPIPATPAAVRGWVEIRPARTPHLCLTEGRDRSGAYASAIAAQRPCKEAKPPRTYLKPVHDGPDAPHYIEWHHPQHGRGCLTIRRSAPAKGMLEPWDACTSSNKDQLFRVEPAGAASRYRLRVEATSQCIGIAADDTRPEAEAVEKRCADGPDQQFLIENVA</sequence>
<accession>A0ABV9ZWW0</accession>
<dbReference type="InterPro" id="IPR001387">
    <property type="entry name" value="Cro/C1-type_HTH"/>
</dbReference>
<dbReference type="Pfam" id="PF13560">
    <property type="entry name" value="HTH_31"/>
    <property type="match status" value="1"/>
</dbReference>
<dbReference type="Gene3D" id="2.80.10.50">
    <property type="match status" value="1"/>
</dbReference>
<dbReference type="EMBL" id="JBHSKJ010000004">
    <property type="protein sequence ID" value="MFC5144748.1"/>
    <property type="molecule type" value="Genomic_DNA"/>
</dbReference>
<dbReference type="CDD" id="cd00093">
    <property type="entry name" value="HTH_XRE"/>
    <property type="match status" value="1"/>
</dbReference>
<dbReference type="CDD" id="cd00161">
    <property type="entry name" value="beta-trefoil_Ricin-like"/>
    <property type="match status" value="1"/>
</dbReference>
<keyword evidence="1" id="KW-0812">Transmembrane</keyword>
<protein>
    <submittedName>
        <fullName evidence="2">Helix-turn-helix domain-containing protein</fullName>
    </submittedName>
</protein>
<evidence type="ECO:0000313" key="3">
    <source>
        <dbReference type="Proteomes" id="UP001596222"/>
    </source>
</evidence>
<keyword evidence="1" id="KW-0472">Membrane</keyword>
<keyword evidence="3" id="KW-1185">Reference proteome</keyword>
<evidence type="ECO:0000313" key="2">
    <source>
        <dbReference type="EMBL" id="MFC5144748.1"/>
    </source>
</evidence>
<feature type="transmembrane region" description="Helical" evidence="1">
    <location>
        <begin position="106"/>
        <end position="126"/>
    </location>
</feature>
<keyword evidence="1" id="KW-1133">Transmembrane helix</keyword>
<dbReference type="Proteomes" id="UP001596222">
    <property type="component" value="Unassembled WGS sequence"/>
</dbReference>
<name>A0ABV9ZWW0_9ACTN</name>
<proteinExistence type="predicted"/>
<gene>
    <name evidence="2" type="ORF">ACFPP6_08690</name>
</gene>
<dbReference type="SUPFAM" id="SSF50370">
    <property type="entry name" value="Ricin B-like lectins"/>
    <property type="match status" value="1"/>
</dbReference>
<reference evidence="3" key="1">
    <citation type="journal article" date="2019" name="Int. J. Syst. Evol. Microbiol.">
        <title>The Global Catalogue of Microorganisms (GCM) 10K type strain sequencing project: providing services to taxonomists for standard genome sequencing and annotation.</title>
        <authorList>
            <consortium name="The Broad Institute Genomics Platform"/>
            <consortium name="The Broad Institute Genome Sequencing Center for Infectious Disease"/>
            <person name="Wu L."/>
            <person name="Ma J."/>
        </authorList>
    </citation>
    <scope>NUCLEOTIDE SEQUENCE [LARGE SCALE GENOMIC DNA]</scope>
    <source>
        <strain evidence="3">CGMCC 4.1641</strain>
    </source>
</reference>
<dbReference type="InterPro" id="IPR035992">
    <property type="entry name" value="Ricin_B-like_lectins"/>
</dbReference>